<reference evidence="3" key="1">
    <citation type="submission" date="2021-03" db="EMBL/GenBank/DDBJ databases">
        <title>Whole genome shotgun sequence of Actinoplanes consettensis NBRC 14913.</title>
        <authorList>
            <person name="Komaki H."/>
            <person name="Tamura T."/>
        </authorList>
    </citation>
    <scope>NUCLEOTIDE SEQUENCE</scope>
    <source>
        <strain evidence="3">NBRC 14913</strain>
    </source>
</reference>
<organism evidence="3 4">
    <name type="scientific">Winogradskya consettensis</name>
    <dbReference type="NCBI Taxonomy" id="113560"/>
    <lineage>
        <taxon>Bacteria</taxon>
        <taxon>Bacillati</taxon>
        <taxon>Actinomycetota</taxon>
        <taxon>Actinomycetes</taxon>
        <taxon>Micromonosporales</taxon>
        <taxon>Micromonosporaceae</taxon>
        <taxon>Winogradskya</taxon>
    </lineage>
</organism>
<dbReference type="Pfam" id="PF24819">
    <property type="entry name" value="DUF7710"/>
    <property type="match status" value="1"/>
</dbReference>
<feature type="region of interest" description="Disordered" evidence="1">
    <location>
        <begin position="55"/>
        <end position="74"/>
    </location>
</feature>
<feature type="domain" description="DUF7710" evidence="2">
    <location>
        <begin position="1"/>
        <end position="79"/>
    </location>
</feature>
<keyword evidence="4" id="KW-1185">Reference proteome</keyword>
<dbReference type="Proteomes" id="UP000680865">
    <property type="component" value="Unassembled WGS sequence"/>
</dbReference>
<name>A0A919SE23_9ACTN</name>
<evidence type="ECO:0000259" key="2">
    <source>
        <dbReference type="Pfam" id="PF24819"/>
    </source>
</evidence>
<comment type="caution">
    <text evidence="3">The sequence shown here is derived from an EMBL/GenBank/DDBJ whole genome shotgun (WGS) entry which is preliminary data.</text>
</comment>
<dbReference type="EMBL" id="BOQP01000008">
    <property type="protein sequence ID" value="GIM70024.1"/>
    <property type="molecule type" value="Genomic_DNA"/>
</dbReference>
<dbReference type="AlphaFoldDB" id="A0A919SE23"/>
<protein>
    <recommendedName>
        <fullName evidence="2">DUF7710 domain-containing protein</fullName>
    </recommendedName>
</protein>
<accession>A0A919SE23</accession>
<sequence length="81" mass="8582">MWIFHGDAARFASGVFASREEGLAWVAKHGLTGVLSEYPLGEGCYDAAVAQGRFQPSRPHHGTPSHVAGFSPGLDHVHIAG</sequence>
<proteinExistence type="predicted"/>
<dbReference type="InterPro" id="IPR056127">
    <property type="entry name" value="DUF7710"/>
</dbReference>
<evidence type="ECO:0000313" key="4">
    <source>
        <dbReference type="Proteomes" id="UP000680865"/>
    </source>
</evidence>
<gene>
    <name evidence="3" type="ORF">Aco04nite_18080</name>
</gene>
<evidence type="ECO:0000313" key="3">
    <source>
        <dbReference type="EMBL" id="GIM70024.1"/>
    </source>
</evidence>
<evidence type="ECO:0000256" key="1">
    <source>
        <dbReference type="SAM" id="MobiDB-lite"/>
    </source>
</evidence>